<evidence type="ECO:0000256" key="2">
    <source>
        <dbReference type="ARBA" id="ARBA00004319"/>
    </source>
</evidence>
<dbReference type="InterPro" id="IPR009448">
    <property type="entry name" value="UDP-g_GGtrans"/>
</dbReference>
<evidence type="ECO:0000259" key="9">
    <source>
        <dbReference type="Pfam" id="PF18404"/>
    </source>
</evidence>
<evidence type="ECO:0000256" key="3">
    <source>
        <dbReference type="ARBA" id="ARBA00022729"/>
    </source>
</evidence>
<evidence type="ECO:0000256" key="4">
    <source>
        <dbReference type="ARBA" id="ARBA00022824"/>
    </source>
</evidence>
<feature type="domain" description="UGGT thioredoxin-like" evidence="7">
    <location>
        <begin position="255"/>
        <end position="349"/>
    </location>
</feature>
<dbReference type="Pfam" id="PF18401">
    <property type="entry name" value="Thioredoxin_13"/>
    <property type="match status" value="1"/>
</dbReference>
<dbReference type="SUPFAM" id="SSF53448">
    <property type="entry name" value="Nucleotide-diphospho-sugar transferases"/>
    <property type="match status" value="1"/>
</dbReference>
<evidence type="ECO:0000256" key="5">
    <source>
        <dbReference type="ARBA" id="ARBA00023180"/>
    </source>
</evidence>
<dbReference type="EMBL" id="JAPFFF010000008">
    <property type="protein sequence ID" value="KAK8884444.1"/>
    <property type="molecule type" value="Genomic_DNA"/>
</dbReference>
<accession>A0ABR2K003</accession>
<gene>
    <name evidence="10" type="ORF">M9Y10_043554</name>
</gene>
<feature type="domain" description="UGGT thioredoxin-like" evidence="6">
    <location>
        <begin position="30"/>
        <end position="188"/>
    </location>
</feature>
<proteinExistence type="predicted"/>
<comment type="cofactor">
    <cofactor evidence="1">
        <name>Ca(2+)</name>
        <dbReference type="ChEBI" id="CHEBI:29108"/>
    </cofactor>
</comment>
<evidence type="ECO:0000256" key="1">
    <source>
        <dbReference type="ARBA" id="ARBA00001913"/>
    </source>
</evidence>
<comment type="subcellular location">
    <subcellularLocation>
        <location evidence="2">Endoplasmic reticulum lumen</location>
    </subcellularLocation>
</comment>
<keyword evidence="11" id="KW-1185">Reference proteome</keyword>
<dbReference type="PANTHER" id="PTHR11226:SF0">
    <property type="entry name" value="UDP-GLUCOSE:GLYCOPROTEIN GLUCOSYLTRANSFERASE"/>
    <property type="match status" value="1"/>
</dbReference>
<evidence type="ECO:0000313" key="10">
    <source>
        <dbReference type="EMBL" id="KAK8884444.1"/>
    </source>
</evidence>
<dbReference type="InterPro" id="IPR040693">
    <property type="entry name" value="UGGT_TRXL_1"/>
</dbReference>
<keyword evidence="3" id="KW-0732">Signal</keyword>
<evidence type="ECO:0000259" key="6">
    <source>
        <dbReference type="Pfam" id="PF18400"/>
    </source>
</evidence>
<comment type="caution">
    <text evidence="10">The sequence shown here is derived from an EMBL/GenBank/DDBJ whole genome shotgun (WGS) entry which is preliminary data.</text>
</comment>
<name>A0ABR2K003_9EUKA</name>
<dbReference type="Proteomes" id="UP001470230">
    <property type="component" value="Unassembled WGS sequence"/>
</dbReference>
<dbReference type="Gene3D" id="3.90.550.10">
    <property type="entry name" value="Spore Coat Polysaccharide Biosynthesis Protein SpsA, Chain A"/>
    <property type="match status" value="1"/>
</dbReference>
<dbReference type="InterPro" id="IPR029044">
    <property type="entry name" value="Nucleotide-diphossugar_trans"/>
</dbReference>
<dbReference type="PANTHER" id="PTHR11226">
    <property type="entry name" value="UDP-GLUCOSE GLYCOPROTEIN:GLUCOSYLTRANSFERASE"/>
    <property type="match status" value="1"/>
</dbReference>
<dbReference type="InterPro" id="IPR040694">
    <property type="entry name" value="UGGT_TRXL_2"/>
</dbReference>
<keyword evidence="4" id="KW-0256">Endoplasmic reticulum</keyword>
<evidence type="ECO:0000259" key="7">
    <source>
        <dbReference type="Pfam" id="PF18401"/>
    </source>
</evidence>
<feature type="domain" description="Glucosyltransferase 24 catalytic" evidence="9">
    <location>
        <begin position="1052"/>
        <end position="1318"/>
    </location>
</feature>
<reference evidence="10 11" key="1">
    <citation type="submission" date="2024-04" db="EMBL/GenBank/DDBJ databases">
        <title>Tritrichomonas musculus Genome.</title>
        <authorList>
            <person name="Alves-Ferreira E."/>
            <person name="Grigg M."/>
            <person name="Lorenzi H."/>
            <person name="Galac M."/>
        </authorList>
    </citation>
    <scope>NUCLEOTIDE SEQUENCE [LARGE SCALE GENOMIC DNA]</scope>
    <source>
        <strain evidence="10 11">EAF2021</strain>
    </source>
</reference>
<dbReference type="InterPro" id="IPR040692">
    <property type="entry name" value="UGGT_TRXL_3"/>
</dbReference>
<dbReference type="InterPro" id="IPR040497">
    <property type="entry name" value="Glyco_transf_24"/>
</dbReference>
<organism evidence="10 11">
    <name type="scientific">Tritrichomonas musculus</name>
    <dbReference type="NCBI Taxonomy" id="1915356"/>
    <lineage>
        <taxon>Eukaryota</taxon>
        <taxon>Metamonada</taxon>
        <taxon>Parabasalia</taxon>
        <taxon>Tritrichomonadida</taxon>
        <taxon>Tritrichomonadidae</taxon>
        <taxon>Tritrichomonas</taxon>
    </lineage>
</organism>
<evidence type="ECO:0000313" key="11">
    <source>
        <dbReference type="Proteomes" id="UP001470230"/>
    </source>
</evidence>
<protein>
    <submittedName>
        <fullName evidence="10">Uncharacterized protein</fullName>
    </submittedName>
</protein>
<dbReference type="Pfam" id="PF18404">
    <property type="entry name" value="Glyco_transf_24"/>
    <property type="match status" value="1"/>
</dbReference>
<evidence type="ECO:0000259" key="8">
    <source>
        <dbReference type="Pfam" id="PF18402"/>
    </source>
</evidence>
<dbReference type="Pfam" id="PF18400">
    <property type="entry name" value="Thioredoxin_12"/>
    <property type="match status" value="1"/>
</dbReference>
<keyword evidence="5" id="KW-0325">Glycoprotein</keyword>
<dbReference type="Pfam" id="PF18402">
    <property type="entry name" value="Thioredoxin_14"/>
    <property type="match status" value="1"/>
</dbReference>
<sequence length="1326" mass="154909">MILFILIHSLFAKFINDRSIKGSIIANWTETPLISEALAFFQDVDHSAFWDSIDALSNEAEIPSTIDSVLSFAKSFIDDELISLLNFSLSIRYYSPRIEYFRSFAHEKKKDFFILCRNSIIDEIPSDIQKEFSSCDTQFQNYEPVFGNGNISIAFYIDMTSNKKKEWGQFLHDLQKYDDAIKFVVRPIGYSEDPMILSGYGVQMKPFKYSMEFKVNDETKQIKPTQKDFIKKDFSKYGLKTDAELKLDDNLNFNLDQLPFQFSVFAKNTSDPVNTIRELTTNFPLFAKQINKIKVSDSIMRNFNRNPQFASPGQSTLFINGRRLPEDELNFYSIYKAMLEEYKTNKILEDIFELDNNSIRIFKKTGNANRKKIQIPMVDARSDLFVYWMNDLETDEKYVNKLPNSLLAFANEKVSFPAISRNIANAIFILDPTDINCLDTLSIIQDLIDQQFPVRFGYTIAPIKRSPTAKKIYYAYVHLALKYGMKAAHKFLTKVNDMRGFFDEKTGKLGPVKQNSWANAFGSIAINRRSPSFKTINDLFKPKTDESRFIQRLNEHIKNIGVSVPSMILNGKIVEENHPEHYLKTILEDEARNIRELISNHKIKDTTTDFHDFFLSQKGVFKRYNRLIQTGKTEFAETIRIQTESIQNQRSFSKWMKTINYQYGTSSGIKMQSFWIFNNVQDDGNDTLHVKREVERFMSEVANIDETRLAYFEGNSIVIPEIVSKIINVPNGKVTVVFNGRIVRFEAKKFSRFDLQLLQEWEKVFSTDFSKSYNDRSAKKRTLSVSRPIREISDSLLYMSMVASSLSHQGSPRTGQPYKTFKNRAVNVYRSPKNSSKLNVHLLIDPFNINGQRLSCILPVMKSFSFCLMLNPQIQLSKGQNDLDSLFSFYSKFESNGFSFSYLNQSTTYSVIPDVPHSWHIYRESADFDLDNVIVDQLQKGTHECLFRLSSILIEGCIVDVNGKNKLNEIEEGIELKLFQSNGKKKDETRCITRNGYFQLKSSPAQYKITTNTDESFQVSCDSYFPRFNFEYCFKDVKSYSNKNSTFSDNRVHIFIVASGHLYERLERIMILSAIRHTKHVVKFWILENFVSPQHRRILPIISKRYSFEYEFCSYNWPTWIHKESQRQRLFWGYKILFLDLMFPNDLKRVIYVDADDVIRTDYYELMQIDMKGAPYAFTPFCEDRPEMEEYRFWNDGYWRDLLNGKRYHISAMFVIDLEQFRRRHTGDLIRKAYSDLWSDKQSLANLDQDIPNLLQTKGAEIFSLPQEWLWCGSWCSDDSMAKAKTIDLCNNPRTKESKIEYAKKTMPDWIKLDQEINSEFVKDEL</sequence>
<feature type="domain" description="UGGT thioredoxin-like" evidence="8">
    <location>
        <begin position="379"/>
        <end position="628"/>
    </location>
</feature>